<feature type="transmembrane region" description="Helical" evidence="2">
    <location>
        <begin position="191"/>
        <end position="212"/>
    </location>
</feature>
<dbReference type="AlphaFoldDB" id="A0AAV1IFY4"/>
<comment type="caution">
    <text evidence="3">The sequence shown here is derived from an EMBL/GenBank/DDBJ whole genome shotgun (WGS) entry which is preliminary data.</text>
</comment>
<accession>A0AAV1IFY4</accession>
<feature type="transmembrane region" description="Helical" evidence="2">
    <location>
        <begin position="152"/>
        <end position="171"/>
    </location>
</feature>
<gene>
    <name evidence="3" type="ORF">CVIRNUC_009467</name>
</gene>
<keyword evidence="2" id="KW-1133">Transmembrane helix</keyword>
<feature type="region of interest" description="Disordered" evidence="1">
    <location>
        <begin position="243"/>
        <end position="267"/>
    </location>
</feature>
<evidence type="ECO:0000256" key="2">
    <source>
        <dbReference type="SAM" id="Phobius"/>
    </source>
</evidence>
<keyword evidence="4" id="KW-1185">Reference proteome</keyword>
<feature type="transmembrane region" description="Helical" evidence="2">
    <location>
        <begin position="107"/>
        <end position="132"/>
    </location>
</feature>
<protein>
    <submittedName>
        <fullName evidence="3">Uncharacterized protein</fullName>
    </submittedName>
</protein>
<name>A0AAV1IFY4_9CHLO</name>
<keyword evidence="2" id="KW-0812">Transmembrane</keyword>
<reference evidence="3 4" key="1">
    <citation type="submission" date="2023-10" db="EMBL/GenBank/DDBJ databases">
        <authorList>
            <person name="Maclean D."/>
            <person name="Macfadyen A."/>
        </authorList>
    </citation>
    <scope>NUCLEOTIDE SEQUENCE [LARGE SCALE GENOMIC DNA]</scope>
</reference>
<dbReference type="EMBL" id="CAUYUE010000014">
    <property type="protein sequence ID" value="CAK0786254.1"/>
    <property type="molecule type" value="Genomic_DNA"/>
</dbReference>
<evidence type="ECO:0000256" key="1">
    <source>
        <dbReference type="SAM" id="MobiDB-lite"/>
    </source>
</evidence>
<evidence type="ECO:0000313" key="4">
    <source>
        <dbReference type="Proteomes" id="UP001314263"/>
    </source>
</evidence>
<feature type="transmembrane region" description="Helical" evidence="2">
    <location>
        <begin position="21"/>
        <end position="49"/>
    </location>
</feature>
<keyword evidence="2" id="KW-0472">Membrane</keyword>
<dbReference type="Proteomes" id="UP001314263">
    <property type="component" value="Unassembled WGS sequence"/>
</dbReference>
<evidence type="ECO:0000313" key="3">
    <source>
        <dbReference type="EMBL" id="CAK0786254.1"/>
    </source>
</evidence>
<sequence>MSKSAHRPVTMAGSAPSKASLVVYPAILVCILGTAIAPLCAVSRGWAYYHTDHFTSPYPTQIVFGTENVWVGYVKGTTTTQLLLHSLYPLFFPQYLYLAQYGAVGRVFGWLECALLCLSIVLCIAVFIAWAVSAPKSKRGRRLHTITGPLSITFGVILFGVTVAFYIILAVGVNRGLKWQLGVGLTPWPSWAWWIAAINSWLWMSLGAVAICERRKMLKAGRVAAPEMERPAGEGAATFYSTEQSQSDKLNVEPGVTGFPHINYSQS</sequence>
<proteinExistence type="predicted"/>
<organism evidence="3 4">
    <name type="scientific">Coccomyxa viridis</name>
    <dbReference type="NCBI Taxonomy" id="1274662"/>
    <lineage>
        <taxon>Eukaryota</taxon>
        <taxon>Viridiplantae</taxon>
        <taxon>Chlorophyta</taxon>
        <taxon>core chlorophytes</taxon>
        <taxon>Trebouxiophyceae</taxon>
        <taxon>Trebouxiophyceae incertae sedis</taxon>
        <taxon>Coccomyxaceae</taxon>
        <taxon>Coccomyxa</taxon>
    </lineage>
</organism>